<sequence>MCSVLCLAVITKAMMMRVQTPLRFVRPAHLTEYLLSSSKCIPPPSIQPSIGITKFHMKLHVKRCDVKAFLIFSPNQKLDLTINECHGQINMFANMDKTPWGEASSPASAKA</sequence>
<evidence type="ECO:0000313" key="2">
    <source>
        <dbReference type="Proteomes" id="UP000078200"/>
    </source>
</evidence>
<accession>A0A1A9UWN1</accession>
<dbReference type="EnsemblMetazoa" id="GAUT018234-RA">
    <property type="protein sequence ID" value="GAUT018234-PA"/>
    <property type="gene ID" value="GAUT018234"/>
</dbReference>
<name>A0A1A9UWN1_GLOAU</name>
<reference evidence="1" key="1">
    <citation type="submission" date="2020-05" db="UniProtKB">
        <authorList>
            <consortium name="EnsemblMetazoa"/>
        </authorList>
    </citation>
    <scope>IDENTIFICATION</scope>
    <source>
        <strain evidence="1">TTRI</strain>
    </source>
</reference>
<organism evidence="1 2">
    <name type="scientific">Glossina austeni</name>
    <name type="common">Savannah tsetse fly</name>
    <dbReference type="NCBI Taxonomy" id="7395"/>
    <lineage>
        <taxon>Eukaryota</taxon>
        <taxon>Metazoa</taxon>
        <taxon>Ecdysozoa</taxon>
        <taxon>Arthropoda</taxon>
        <taxon>Hexapoda</taxon>
        <taxon>Insecta</taxon>
        <taxon>Pterygota</taxon>
        <taxon>Neoptera</taxon>
        <taxon>Endopterygota</taxon>
        <taxon>Diptera</taxon>
        <taxon>Brachycera</taxon>
        <taxon>Muscomorpha</taxon>
        <taxon>Hippoboscoidea</taxon>
        <taxon>Glossinidae</taxon>
        <taxon>Glossina</taxon>
    </lineage>
</organism>
<dbReference type="VEuPathDB" id="VectorBase:GAUT018234"/>
<dbReference type="AlphaFoldDB" id="A0A1A9UWN1"/>
<evidence type="ECO:0000313" key="1">
    <source>
        <dbReference type="EnsemblMetazoa" id="GAUT018234-PA"/>
    </source>
</evidence>
<dbReference type="Proteomes" id="UP000078200">
    <property type="component" value="Unassembled WGS sequence"/>
</dbReference>
<proteinExistence type="predicted"/>
<keyword evidence="2" id="KW-1185">Reference proteome</keyword>
<protein>
    <submittedName>
        <fullName evidence="1">Uncharacterized protein</fullName>
    </submittedName>
</protein>